<dbReference type="EMBL" id="VLLL01000011">
    <property type="protein sequence ID" value="TWJ07580.1"/>
    <property type="molecule type" value="Genomic_DNA"/>
</dbReference>
<keyword evidence="2" id="KW-1185">Reference proteome</keyword>
<dbReference type="Proteomes" id="UP000321617">
    <property type="component" value="Unassembled WGS sequence"/>
</dbReference>
<accession>A0A562UPP3</accession>
<dbReference type="AlphaFoldDB" id="A0A562UPP3"/>
<evidence type="ECO:0000313" key="1">
    <source>
        <dbReference type="EMBL" id="TWJ07580.1"/>
    </source>
</evidence>
<protein>
    <submittedName>
        <fullName evidence="1">Uncharacterized protein</fullName>
    </submittedName>
</protein>
<name>A0A562UPP3_9ACTN</name>
<comment type="caution">
    <text evidence="1">The sequence shown here is derived from an EMBL/GenBank/DDBJ whole genome shotgun (WGS) entry which is preliminary data.</text>
</comment>
<gene>
    <name evidence="1" type="ORF">LX16_5066</name>
</gene>
<sequence>MPGEGSVWTDEDPFRQNRSVSFTMLHLIPEEAGARPAAEAVAVAMHTVRRLLPDARNYDVWELPGLAFIDGGGNWEGVECPGCGAELDGWWDGAMDRAALPGGYFDSLTVVTPCCATGTDLHSLHYRWPVGFARFSIVTTDPECPLPLRPETVAEIEAALRLPLRQVVAHY</sequence>
<evidence type="ECO:0000313" key="2">
    <source>
        <dbReference type="Proteomes" id="UP000321617"/>
    </source>
</evidence>
<reference evidence="1 2" key="1">
    <citation type="journal article" date="2013" name="Stand. Genomic Sci.">
        <title>Genomic Encyclopedia of Type Strains, Phase I: The one thousand microbial genomes (KMG-I) project.</title>
        <authorList>
            <person name="Kyrpides N.C."/>
            <person name="Woyke T."/>
            <person name="Eisen J.A."/>
            <person name="Garrity G."/>
            <person name="Lilburn T.G."/>
            <person name="Beck B.J."/>
            <person name="Whitman W.B."/>
            <person name="Hugenholtz P."/>
            <person name="Klenk H.P."/>
        </authorList>
    </citation>
    <scope>NUCLEOTIDE SEQUENCE [LARGE SCALE GENOMIC DNA]</scope>
    <source>
        <strain evidence="1 2">DSM 45044</strain>
    </source>
</reference>
<organism evidence="1 2">
    <name type="scientific">Stackebrandtia albiflava</name>
    <dbReference type="NCBI Taxonomy" id="406432"/>
    <lineage>
        <taxon>Bacteria</taxon>
        <taxon>Bacillati</taxon>
        <taxon>Actinomycetota</taxon>
        <taxon>Actinomycetes</taxon>
        <taxon>Glycomycetales</taxon>
        <taxon>Glycomycetaceae</taxon>
        <taxon>Stackebrandtia</taxon>
    </lineage>
</organism>
<proteinExistence type="predicted"/>